<evidence type="ECO:0000256" key="4">
    <source>
        <dbReference type="ARBA" id="ARBA00022801"/>
    </source>
</evidence>
<feature type="signal peptide" evidence="12">
    <location>
        <begin position="1"/>
        <end position="18"/>
    </location>
</feature>
<keyword evidence="15" id="KW-1185">Reference proteome</keyword>
<dbReference type="Proteomes" id="UP000054304">
    <property type="component" value="Unassembled WGS sequence"/>
</dbReference>
<gene>
    <name evidence="14" type="ORF">LALA0_S12e03752g</name>
</gene>
<evidence type="ECO:0000256" key="1">
    <source>
        <dbReference type="ARBA" id="ARBA00000822"/>
    </source>
</evidence>
<dbReference type="GeneID" id="34688210"/>
<dbReference type="Pfam" id="PF00704">
    <property type="entry name" value="Glyco_hydro_18"/>
    <property type="match status" value="1"/>
</dbReference>
<dbReference type="GO" id="GO:0008843">
    <property type="term" value="F:endochitinase activity"/>
    <property type="evidence" value="ECO:0007669"/>
    <property type="project" value="UniProtKB-EC"/>
</dbReference>
<dbReference type="EMBL" id="LN736371">
    <property type="protein sequence ID" value="CEP64650.1"/>
    <property type="molecule type" value="Genomic_DNA"/>
</dbReference>
<dbReference type="PANTHER" id="PTHR45708:SF49">
    <property type="entry name" value="ENDOCHITINASE"/>
    <property type="match status" value="1"/>
</dbReference>
<dbReference type="PROSITE" id="PS01095">
    <property type="entry name" value="GH18_1"/>
    <property type="match status" value="1"/>
</dbReference>
<dbReference type="GO" id="GO:0000272">
    <property type="term" value="P:polysaccharide catabolic process"/>
    <property type="evidence" value="ECO:0007669"/>
    <property type="project" value="UniProtKB-KW"/>
</dbReference>
<evidence type="ECO:0000256" key="12">
    <source>
        <dbReference type="SAM" id="SignalP"/>
    </source>
</evidence>
<feature type="region of interest" description="Disordered" evidence="11">
    <location>
        <begin position="342"/>
        <end position="361"/>
    </location>
</feature>
<dbReference type="STRING" id="1245769.A0A0C7N9V9"/>
<dbReference type="GO" id="GO:0008061">
    <property type="term" value="F:chitin binding"/>
    <property type="evidence" value="ECO:0007669"/>
    <property type="project" value="UniProtKB-KW"/>
</dbReference>
<evidence type="ECO:0000256" key="2">
    <source>
        <dbReference type="ARBA" id="ARBA00012729"/>
    </source>
</evidence>
<evidence type="ECO:0000256" key="5">
    <source>
        <dbReference type="ARBA" id="ARBA00023024"/>
    </source>
</evidence>
<dbReference type="AlphaFoldDB" id="A0A0C7N9V9"/>
<proteinExistence type="inferred from homology"/>
<feature type="chain" id="PRO_5002195495" description="chitinase" evidence="12">
    <location>
        <begin position="19"/>
        <end position="382"/>
    </location>
</feature>
<evidence type="ECO:0000313" key="14">
    <source>
        <dbReference type="EMBL" id="CEP64650.1"/>
    </source>
</evidence>
<evidence type="ECO:0000256" key="9">
    <source>
        <dbReference type="RuleBase" id="RU000489"/>
    </source>
</evidence>
<keyword evidence="6" id="KW-0119">Carbohydrate metabolism</keyword>
<dbReference type="HOGENOM" id="CLU_007818_7_1_1"/>
<dbReference type="CDD" id="cd02877">
    <property type="entry name" value="GH18_hevamine_XipI_class_III"/>
    <property type="match status" value="1"/>
</dbReference>
<organism evidence="14 15">
    <name type="scientific">Lachancea lanzarotensis</name>
    <dbReference type="NCBI Taxonomy" id="1245769"/>
    <lineage>
        <taxon>Eukaryota</taxon>
        <taxon>Fungi</taxon>
        <taxon>Dikarya</taxon>
        <taxon>Ascomycota</taxon>
        <taxon>Saccharomycotina</taxon>
        <taxon>Saccharomycetes</taxon>
        <taxon>Saccharomycetales</taxon>
        <taxon>Saccharomycetaceae</taxon>
        <taxon>Lachancea</taxon>
    </lineage>
</organism>
<comment type="catalytic activity">
    <reaction evidence="1">
        <text>Random endo-hydrolysis of N-acetyl-beta-D-glucosaminide (1-&gt;4)-beta-linkages in chitin and chitodextrins.</text>
        <dbReference type="EC" id="3.2.1.14"/>
    </reaction>
</comment>
<dbReference type="GO" id="GO:0006032">
    <property type="term" value="P:chitin catabolic process"/>
    <property type="evidence" value="ECO:0007669"/>
    <property type="project" value="UniProtKB-KW"/>
</dbReference>
<dbReference type="PANTHER" id="PTHR45708">
    <property type="entry name" value="ENDOCHITINASE"/>
    <property type="match status" value="1"/>
</dbReference>
<keyword evidence="12" id="KW-0732">Signal</keyword>
<dbReference type="InterPro" id="IPR001223">
    <property type="entry name" value="Glyco_hydro18_cat"/>
</dbReference>
<protein>
    <recommendedName>
        <fullName evidence="2">chitinase</fullName>
        <ecNumber evidence="2">3.2.1.14</ecNumber>
    </recommendedName>
</protein>
<dbReference type="OrthoDB" id="6020543at2759"/>
<keyword evidence="5" id="KW-0146">Chitin degradation</keyword>
<dbReference type="SUPFAM" id="SSF51445">
    <property type="entry name" value="(Trans)glycosidases"/>
    <property type="match status" value="1"/>
</dbReference>
<name>A0A0C7N9V9_9SACH</name>
<evidence type="ECO:0000256" key="10">
    <source>
        <dbReference type="RuleBase" id="RU004453"/>
    </source>
</evidence>
<reference evidence="14 15" key="1">
    <citation type="submission" date="2014-12" db="EMBL/GenBank/DDBJ databases">
        <authorList>
            <person name="Neuveglise Cecile"/>
        </authorList>
    </citation>
    <scope>NUCLEOTIDE SEQUENCE [LARGE SCALE GENOMIC DNA]</scope>
    <source>
        <strain evidence="14 15">CBS 12615</strain>
    </source>
</reference>
<dbReference type="InterPro" id="IPR001579">
    <property type="entry name" value="Glyco_hydro_18_chit_AS"/>
</dbReference>
<dbReference type="InterPro" id="IPR017853">
    <property type="entry name" value="GH"/>
</dbReference>
<dbReference type="InterPro" id="IPR045321">
    <property type="entry name" value="Cts1-like"/>
</dbReference>
<dbReference type="Gene3D" id="3.20.20.80">
    <property type="entry name" value="Glycosidases"/>
    <property type="match status" value="1"/>
</dbReference>
<evidence type="ECO:0000313" key="15">
    <source>
        <dbReference type="Proteomes" id="UP000054304"/>
    </source>
</evidence>
<evidence type="ECO:0000259" key="13">
    <source>
        <dbReference type="PROSITE" id="PS51910"/>
    </source>
</evidence>
<keyword evidence="4 9" id="KW-0378">Hydrolase</keyword>
<evidence type="ECO:0000256" key="7">
    <source>
        <dbReference type="ARBA" id="ARBA00023295"/>
    </source>
</evidence>
<sequence>MKCSIFLVVPTIFSAVMAAVFDANSNSNVAVYWGQASAGSQQSLGTYCQSSDVDVILLSFLHSFPENLNLHFTSDCPTTFHSGLLHCEAIANDIKSCQNLGKKIMLSIGGSAGPYGFQNDSQAAEFATTLWNTFAGGSSNERPFNDAVVDGFDFDIENGNSTGYSAMAKKLKEYYSEADKKYYLSAAPQCFYRDASVGHLIENVELDFVFIQFYNNACNVDAQFNWDTWAQAANAAPNSKVKLFLGLAGSSSAAASGYLSDLQKVRSTVENINKGVNFGGIMLWDASQGFANQVEGKSYVSHMKEILNSTRGNLLALSVEENSSSISTVTQYSTSTSVTSALNISPASNDPKPTSTRVPTSQGSKMVNFLAEFMRYTRRALL</sequence>
<dbReference type="PROSITE" id="PS51910">
    <property type="entry name" value="GH18_2"/>
    <property type="match status" value="1"/>
</dbReference>
<comment type="similarity">
    <text evidence="10">Belongs to the glycosyl hydrolase 18 family.</text>
</comment>
<accession>A0A0C7N9V9</accession>
<keyword evidence="8" id="KW-0624">Polysaccharide degradation</keyword>
<evidence type="ECO:0000256" key="8">
    <source>
        <dbReference type="ARBA" id="ARBA00023326"/>
    </source>
</evidence>
<dbReference type="InterPro" id="IPR050542">
    <property type="entry name" value="Glycosyl_Hydrlase18_Chitinase"/>
</dbReference>
<evidence type="ECO:0000256" key="11">
    <source>
        <dbReference type="SAM" id="MobiDB-lite"/>
    </source>
</evidence>
<dbReference type="RefSeq" id="XP_022630855.1">
    <property type="nucleotide sequence ID" value="XM_022775070.1"/>
</dbReference>
<feature type="domain" description="GH18" evidence="13">
    <location>
        <begin position="27"/>
        <end position="310"/>
    </location>
</feature>
<dbReference type="EC" id="3.2.1.14" evidence="2"/>
<evidence type="ECO:0000256" key="3">
    <source>
        <dbReference type="ARBA" id="ARBA00022669"/>
    </source>
</evidence>
<dbReference type="GO" id="GO:0005576">
    <property type="term" value="C:extracellular region"/>
    <property type="evidence" value="ECO:0007669"/>
    <property type="project" value="TreeGrafter"/>
</dbReference>
<keyword evidence="3" id="KW-0147">Chitin-binding</keyword>
<keyword evidence="7 9" id="KW-0326">Glycosidase</keyword>
<evidence type="ECO:0000256" key="6">
    <source>
        <dbReference type="ARBA" id="ARBA00023277"/>
    </source>
</evidence>